<keyword evidence="4" id="KW-0732">Signal</keyword>
<evidence type="ECO:0000256" key="5">
    <source>
        <dbReference type="ARBA" id="ARBA00022827"/>
    </source>
</evidence>
<evidence type="ECO:0000256" key="3">
    <source>
        <dbReference type="ARBA" id="ARBA00022630"/>
    </source>
</evidence>
<dbReference type="GO" id="GO:0016614">
    <property type="term" value="F:oxidoreductase activity, acting on CH-OH group of donors"/>
    <property type="evidence" value="ECO:0007669"/>
    <property type="project" value="InterPro"/>
</dbReference>
<sequence>MATIPPVSAAEFFATDFDYLVVGAGTAGLAVAARLSEDPHVHVGIIEAGELVLDMPEINIPGMVGKSLGTDVDWKFATVPQEHAANRQIGQPRGKVVGGSSALNFAALGRASAAEYDAYETLGNNGWNWDEFLKYMKKSENFTPPPGDFAIKHKADYTDEFHGRDGPIHKTFPNWSNDLHVPFAEASVASGVPYNIDTGSGRNGGTYTGAFCVDPNTATRSYSTTGYYLPNIGRKNMSLLTGAHVSKILLDSSSGEVIATGVEFMKDGKTTVVKAKREIILAAGSFQTPQLLELSGTSISLRIGKSDVLKKYGIEQVLELPVGENLQDHAWVSFVFEVANDITTFESLAESPDIVAENMRLYQEERKGMFSSVFSSYNFAPLHSLFTPEELKAFTNDLDQAFPDTPLGQKYRALYKAWAEDKGHAQLEILQTPGFLSFGAARPKPNVHYNTFMAGILHPLSRGSVHIGSSDPLAAPLIDPAFLKDPRDTRLLVKLVSYCRELAGADAYKSANPVPYDPPNDMDGEELEKWVRSIVSSFFHPIGTAIMLPKADGGVVDPGLKVYGTKNLRVADASVIPFVPSCHIQSTVYAIAEKAADIIKADNA</sequence>
<dbReference type="RefSeq" id="XP_007311301.1">
    <property type="nucleotide sequence ID" value="XM_007311239.1"/>
</dbReference>
<dbReference type="Pfam" id="PF05199">
    <property type="entry name" value="GMC_oxred_C"/>
    <property type="match status" value="1"/>
</dbReference>
<dbReference type="GO" id="GO:0050660">
    <property type="term" value="F:flavin adenine dinucleotide binding"/>
    <property type="evidence" value="ECO:0007669"/>
    <property type="project" value="InterPro"/>
</dbReference>
<evidence type="ECO:0000259" key="10">
    <source>
        <dbReference type="Pfam" id="PF05199"/>
    </source>
</evidence>
<gene>
    <name evidence="11" type="ORF">STEHIDRAFT_88064</name>
</gene>
<dbReference type="EMBL" id="JH687402">
    <property type="protein sequence ID" value="EIM79738.1"/>
    <property type="molecule type" value="Genomic_DNA"/>
</dbReference>
<dbReference type="AlphaFoldDB" id="R7RY57"/>
<evidence type="ECO:0000256" key="6">
    <source>
        <dbReference type="ARBA" id="ARBA00023002"/>
    </source>
</evidence>
<proteinExistence type="inferred from homology"/>
<dbReference type="PANTHER" id="PTHR11552:SF201">
    <property type="entry name" value="GLUCOSE-METHANOL-CHOLINE OXIDOREDUCTASE N-TERMINAL DOMAIN-CONTAINING PROTEIN"/>
    <property type="match status" value="1"/>
</dbReference>
<dbReference type="SUPFAM" id="SSF54373">
    <property type="entry name" value="FAD-linked reductases, C-terminal domain"/>
    <property type="match status" value="1"/>
</dbReference>
<keyword evidence="5 8" id="KW-0274">FAD</keyword>
<comment type="similarity">
    <text evidence="2">Belongs to the GMC oxidoreductase family.</text>
</comment>
<evidence type="ECO:0000256" key="8">
    <source>
        <dbReference type="PIRSR" id="PIRSR000137-2"/>
    </source>
</evidence>
<protein>
    <submittedName>
        <fullName evidence="11">Alcohol oxidase</fullName>
    </submittedName>
</protein>
<comment type="cofactor">
    <cofactor evidence="1 8">
        <name>FAD</name>
        <dbReference type="ChEBI" id="CHEBI:57692"/>
    </cofactor>
</comment>
<feature type="domain" description="Glucose-methanol-choline oxidoreductase C-terminal" evidence="10">
    <location>
        <begin position="459"/>
        <end position="592"/>
    </location>
</feature>
<keyword evidence="3" id="KW-0285">Flavoprotein</keyword>
<evidence type="ECO:0000313" key="11">
    <source>
        <dbReference type="EMBL" id="EIM79738.1"/>
    </source>
</evidence>
<dbReference type="SUPFAM" id="SSF51905">
    <property type="entry name" value="FAD/NAD(P)-binding domain"/>
    <property type="match status" value="1"/>
</dbReference>
<keyword evidence="6" id="KW-0560">Oxidoreductase</keyword>
<dbReference type="Pfam" id="PF00732">
    <property type="entry name" value="GMC_oxred_N"/>
    <property type="match status" value="1"/>
</dbReference>
<dbReference type="Proteomes" id="UP000053927">
    <property type="component" value="Unassembled WGS sequence"/>
</dbReference>
<evidence type="ECO:0000256" key="4">
    <source>
        <dbReference type="ARBA" id="ARBA00022729"/>
    </source>
</evidence>
<dbReference type="InterPro" id="IPR012132">
    <property type="entry name" value="GMC_OxRdtase"/>
</dbReference>
<feature type="active site" description="Proton donor" evidence="7">
    <location>
        <position position="540"/>
    </location>
</feature>
<dbReference type="PANTHER" id="PTHR11552">
    <property type="entry name" value="GLUCOSE-METHANOL-CHOLINE GMC OXIDOREDUCTASE"/>
    <property type="match status" value="1"/>
</dbReference>
<reference evidence="12" key="1">
    <citation type="journal article" date="2012" name="Science">
        <title>The Paleozoic origin of enzymatic lignin decomposition reconstructed from 31 fungal genomes.</title>
        <authorList>
            <person name="Floudas D."/>
            <person name="Binder M."/>
            <person name="Riley R."/>
            <person name="Barry K."/>
            <person name="Blanchette R.A."/>
            <person name="Henrissat B."/>
            <person name="Martinez A.T."/>
            <person name="Otillar R."/>
            <person name="Spatafora J.W."/>
            <person name="Yadav J.S."/>
            <person name="Aerts A."/>
            <person name="Benoit I."/>
            <person name="Boyd A."/>
            <person name="Carlson A."/>
            <person name="Copeland A."/>
            <person name="Coutinho P.M."/>
            <person name="de Vries R.P."/>
            <person name="Ferreira P."/>
            <person name="Findley K."/>
            <person name="Foster B."/>
            <person name="Gaskell J."/>
            <person name="Glotzer D."/>
            <person name="Gorecki P."/>
            <person name="Heitman J."/>
            <person name="Hesse C."/>
            <person name="Hori C."/>
            <person name="Igarashi K."/>
            <person name="Jurgens J.A."/>
            <person name="Kallen N."/>
            <person name="Kersten P."/>
            <person name="Kohler A."/>
            <person name="Kuees U."/>
            <person name="Kumar T.K.A."/>
            <person name="Kuo A."/>
            <person name="LaButti K."/>
            <person name="Larrondo L.F."/>
            <person name="Lindquist E."/>
            <person name="Ling A."/>
            <person name="Lombard V."/>
            <person name="Lucas S."/>
            <person name="Lundell T."/>
            <person name="Martin R."/>
            <person name="McLaughlin D.J."/>
            <person name="Morgenstern I."/>
            <person name="Morin E."/>
            <person name="Murat C."/>
            <person name="Nagy L.G."/>
            <person name="Nolan M."/>
            <person name="Ohm R.A."/>
            <person name="Patyshakuliyeva A."/>
            <person name="Rokas A."/>
            <person name="Ruiz-Duenas F.J."/>
            <person name="Sabat G."/>
            <person name="Salamov A."/>
            <person name="Samejima M."/>
            <person name="Schmutz J."/>
            <person name="Slot J.C."/>
            <person name="St John F."/>
            <person name="Stenlid J."/>
            <person name="Sun H."/>
            <person name="Sun S."/>
            <person name="Syed K."/>
            <person name="Tsang A."/>
            <person name="Wiebenga A."/>
            <person name="Young D."/>
            <person name="Pisabarro A."/>
            <person name="Eastwood D.C."/>
            <person name="Martin F."/>
            <person name="Cullen D."/>
            <person name="Grigoriev I.V."/>
            <person name="Hibbett D.S."/>
        </authorList>
    </citation>
    <scope>NUCLEOTIDE SEQUENCE [LARGE SCALE GENOMIC DNA]</scope>
    <source>
        <strain evidence="12">FP-91666</strain>
    </source>
</reference>
<feature type="binding site" evidence="8">
    <location>
        <position position="245"/>
    </location>
    <ligand>
        <name>FAD</name>
        <dbReference type="ChEBI" id="CHEBI:57692"/>
    </ligand>
</feature>
<evidence type="ECO:0000259" key="9">
    <source>
        <dbReference type="Pfam" id="PF00732"/>
    </source>
</evidence>
<dbReference type="OrthoDB" id="269227at2759"/>
<dbReference type="InterPro" id="IPR000172">
    <property type="entry name" value="GMC_OxRdtase_N"/>
</dbReference>
<dbReference type="InterPro" id="IPR007867">
    <property type="entry name" value="GMC_OxRtase_C"/>
</dbReference>
<dbReference type="eggNOG" id="KOG1238">
    <property type="taxonomic scope" value="Eukaryota"/>
</dbReference>
<accession>R7RY57</accession>
<dbReference type="GeneID" id="18807538"/>
<evidence type="ECO:0000256" key="1">
    <source>
        <dbReference type="ARBA" id="ARBA00001974"/>
    </source>
</evidence>
<name>R7RY57_STEHR</name>
<organism evidence="11 12">
    <name type="scientific">Stereum hirsutum (strain FP-91666)</name>
    <name type="common">White-rot fungus</name>
    <dbReference type="NCBI Taxonomy" id="721885"/>
    <lineage>
        <taxon>Eukaryota</taxon>
        <taxon>Fungi</taxon>
        <taxon>Dikarya</taxon>
        <taxon>Basidiomycota</taxon>
        <taxon>Agaricomycotina</taxon>
        <taxon>Agaricomycetes</taxon>
        <taxon>Russulales</taxon>
        <taxon>Stereaceae</taxon>
        <taxon>Stereum</taxon>
    </lineage>
</organism>
<dbReference type="PIRSF" id="PIRSF000137">
    <property type="entry name" value="Alcohol_oxidase"/>
    <property type="match status" value="1"/>
</dbReference>
<keyword evidence="12" id="KW-1185">Reference proteome</keyword>
<dbReference type="KEGG" id="shs:STEHIDRAFT_88064"/>
<evidence type="ECO:0000256" key="2">
    <source>
        <dbReference type="ARBA" id="ARBA00010790"/>
    </source>
</evidence>
<dbReference type="InterPro" id="IPR036188">
    <property type="entry name" value="FAD/NAD-bd_sf"/>
</dbReference>
<evidence type="ECO:0000313" key="12">
    <source>
        <dbReference type="Proteomes" id="UP000053927"/>
    </source>
</evidence>
<dbReference type="Gene3D" id="3.30.560.10">
    <property type="entry name" value="Glucose Oxidase, domain 3"/>
    <property type="match status" value="1"/>
</dbReference>
<feature type="binding site" evidence="8">
    <location>
        <position position="96"/>
    </location>
    <ligand>
        <name>FAD</name>
        <dbReference type="ChEBI" id="CHEBI:57692"/>
    </ligand>
</feature>
<dbReference type="Gene3D" id="3.50.50.60">
    <property type="entry name" value="FAD/NAD(P)-binding domain"/>
    <property type="match status" value="1"/>
</dbReference>
<feature type="domain" description="Glucose-methanol-choline oxidoreductase N-terminal" evidence="9">
    <location>
        <begin position="17"/>
        <end position="330"/>
    </location>
</feature>
<evidence type="ECO:0000256" key="7">
    <source>
        <dbReference type="PIRSR" id="PIRSR000137-1"/>
    </source>
</evidence>
<feature type="active site" description="Proton acceptor" evidence="7">
    <location>
        <position position="583"/>
    </location>
</feature>